<keyword evidence="2" id="KW-1185">Reference proteome</keyword>
<dbReference type="PANTHER" id="PTHR43611:SF3">
    <property type="entry name" value="FLAVIN MONONUCLEOTIDE HYDROLASE 1, CHLOROPLATIC"/>
    <property type="match status" value="1"/>
</dbReference>
<reference evidence="1 2" key="1">
    <citation type="submission" date="2020-07" db="EMBL/GenBank/DDBJ databases">
        <title>Sequencing the genomes of 1000 actinobacteria strains.</title>
        <authorList>
            <person name="Klenk H.-P."/>
        </authorList>
    </citation>
    <scope>NUCLEOTIDE SEQUENCE [LARGE SCALE GENOMIC DNA]</scope>
    <source>
        <strain evidence="1 2">DSM 42178</strain>
    </source>
</reference>
<gene>
    <name evidence="1" type="ORF">FHU37_003130</name>
</gene>
<keyword evidence="1" id="KW-0378">Hydrolase</keyword>
<protein>
    <submittedName>
        <fullName evidence="1">HAD superfamily hydrolase (TIGR01509 family)</fullName>
    </submittedName>
</protein>
<dbReference type="GO" id="GO:0016787">
    <property type="term" value="F:hydrolase activity"/>
    <property type="evidence" value="ECO:0007669"/>
    <property type="project" value="UniProtKB-KW"/>
</dbReference>
<dbReference type="Pfam" id="PF00702">
    <property type="entry name" value="Hydrolase"/>
    <property type="match status" value="1"/>
</dbReference>
<sequence>MDGTRATEDGLPDALIVDWEGVVTVGVDAELVDVEGWPAGALGAATGAGGVPGPPLDAWEFVDAVRRQAGMALGDTARIDPVYAYEALASADPSGAAALAVRLLRRASVGGTAAPEAAGGEAEAAVRWLRAALPALPTMAAVLRRVRAAGHRTALLTNGHGDDYPRAGWAALFDAVVTSGQTGLHKPRPEAYRLVAERLGVPPARCAFVDDSPANVSGARRAGMVGVLYRSLPQTVGELVALGLYPERPGLTEGPEGPEERV</sequence>
<dbReference type="InterPro" id="IPR006439">
    <property type="entry name" value="HAD-SF_hydro_IA"/>
</dbReference>
<organism evidence="1 2">
    <name type="scientific">Allostreptomyces psammosilenae</name>
    <dbReference type="NCBI Taxonomy" id="1892865"/>
    <lineage>
        <taxon>Bacteria</taxon>
        <taxon>Bacillati</taxon>
        <taxon>Actinomycetota</taxon>
        <taxon>Actinomycetes</taxon>
        <taxon>Kitasatosporales</taxon>
        <taxon>Streptomycetaceae</taxon>
        <taxon>Allostreptomyces</taxon>
    </lineage>
</organism>
<evidence type="ECO:0000313" key="1">
    <source>
        <dbReference type="EMBL" id="NYI06187.1"/>
    </source>
</evidence>
<comment type="caution">
    <text evidence="1">The sequence shown here is derived from an EMBL/GenBank/DDBJ whole genome shotgun (WGS) entry which is preliminary data.</text>
</comment>
<dbReference type="EMBL" id="JACBZD010000001">
    <property type="protein sequence ID" value="NYI06187.1"/>
    <property type="molecule type" value="Genomic_DNA"/>
</dbReference>
<dbReference type="AlphaFoldDB" id="A0A852ZWW5"/>
<dbReference type="NCBIfam" id="TIGR01509">
    <property type="entry name" value="HAD-SF-IA-v3"/>
    <property type="match status" value="1"/>
</dbReference>
<accession>A0A852ZWW5</accession>
<evidence type="ECO:0000313" key="2">
    <source>
        <dbReference type="Proteomes" id="UP000567795"/>
    </source>
</evidence>
<proteinExistence type="predicted"/>
<dbReference type="PANTHER" id="PTHR43611">
    <property type="entry name" value="ALPHA-D-GLUCOSE 1-PHOSPHATE PHOSPHATASE"/>
    <property type="match status" value="1"/>
</dbReference>
<dbReference type="RefSeq" id="WP_179814808.1">
    <property type="nucleotide sequence ID" value="NZ_JACBZD010000001.1"/>
</dbReference>
<dbReference type="SUPFAM" id="SSF56784">
    <property type="entry name" value="HAD-like"/>
    <property type="match status" value="1"/>
</dbReference>
<dbReference type="Proteomes" id="UP000567795">
    <property type="component" value="Unassembled WGS sequence"/>
</dbReference>
<name>A0A852ZWW5_9ACTN</name>
<dbReference type="InterPro" id="IPR036412">
    <property type="entry name" value="HAD-like_sf"/>
</dbReference>
<dbReference type="InterPro" id="IPR023214">
    <property type="entry name" value="HAD_sf"/>
</dbReference>
<dbReference type="Gene3D" id="3.40.50.1000">
    <property type="entry name" value="HAD superfamily/HAD-like"/>
    <property type="match status" value="1"/>
</dbReference>